<dbReference type="PANTHER" id="PTHR37402:SF1">
    <property type="entry name" value="GRAM DOMAIN-CONTAINING PROTEIN 4"/>
    <property type="match status" value="1"/>
</dbReference>
<sequence length="485" mass="55697">MTIEERLGSSSDSTNESTEDQKQDAKLRPTRIERFRNREKKETSRSKSLDRTSFLRRRNCPTASTEKQGLVNTLEETSDSELIEAKPIRNSISQWFDDVTEIFCDVGTSQPNNEDETDSLKIKTLKNNILRFNNIVIDPFCTVFDWLNWLQSWKNPVVTFVFLLVVLYVLVHGWLIQILLVTTSITFLITYCIHKRKLCQKSYSQTYEEKDRDKSQKVTDKVTVIINIARKVQNALGSICDTLEKIKNLLLWNHSSTKQVFLTSLGILVLSSMISSIFILKSLAVCVSLKVFLVDYLFTRFPKLRARFDTSNQFWNSLPTDADLSKERKEGPQNNNEMSSRTFWQIFKLPPCEKPLEYWTNGVRCSLLRRDRSVTSAFKTGRMFVTNQHLCFEKSKSHPEKNIVIPLSSIFQLEKGNQYPWIPGGGMVIEISTKEPNKVLTFGGISNRDEVYQELEKATSKSGEIPGTNVGKDQGHTVKVTKKTI</sequence>
<feature type="compositionally biased region" description="Basic and acidic residues" evidence="1">
    <location>
        <begin position="19"/>
        <end position="50"/>
    </location>
</feature>
<dbReference type="GO" id="GO:0006915">
    <property type="term" value="P:apoptotic process"/>
    <property type="evidence" value="ECO:0007669"/>
    <property type="project" value="InterPro"/>
</dbReference>
<keyword evidence="2" id="KW-1133">Transmembrane helix</keyword>
<name>A0AA88HI23_ARTSF</name>
<feature type="region of interest" description="Disordered" evidence="1">
    <location>
        <begin position="460"/>
        <end position="485"/>
    </location>
</feature>
<comment type="caution">
    <text evidence="4">The sequence shown here is derived from an EMBL/GenBank/DDBJ whole genome shotgun (WGS) entry which is preliminary data.</text>
</comment>
<evidence type="ECO:0000256" key="2">
    <source>
        <dbReference type="SAM" id="Phobius"/>
    </source>
</evidence>
<accession>A0AA88HI23</accession>
<keyword evidence="5" id="KW-1185">Reference proteome</keyword>
<evidence type="ECO:0000313" key="4">
    <source>
        <dbReference type="EMBL" id="KAK2710689.1"/>
    </source>
</evidence>
<dbReference type="Proteomes" id="UP001187531">
    <property type="component" value="Unassembled WGS sequence"/>
</dbReference>
<feature type="transmembrane region" description="Helical" evidence="2">
    <location>
        <begin position="160"/>
        <end position="193"/>
    </location>
</feature>
<dbReference type="SMART" id="SM00568">
    <property type="entry name" value="GRAM"/>
    <property type="match status" value="1"/>
</dbReference>
<feature type="region of interest" description="Disordered" evidence="1">
    <location>
        <begin position="1"/>
        <end position="50"/>
    </location>
</feature>
<dbReference type="EMBL" id="JAVRJZ010000016">
    <property type="protein sequence ID" value="KAK2710689.1"/>
    <property type="molecule type" value="Genomic_DNA"/>
</dbReference>
<proteinExistence type="predicted"/>
<dbReference type="GO" id="GO:0034164">
    <property type="term" value="P:negative regulation of toll-like receptor 9 signaling pathway"/>
    <property type="evidence" value="ECO:0007669"/>
    <property type="project" value="TreeGrafter"/>
</dbReference>
<dbReference type="InterPro" id="IPR011993">
    <property type="entry name" value="PH-like_dom_sf"/>
</dbReference>
<dbReference type="AlphaFoldDB" id="A0AA88HI23"/>
<organism evidence="4 5">
    <name type="scientific">Artemia franciscana</name>
    <name type="common">Brine shrimp</name>
    <name type="synonym">Artemia sanfranciscana</name>
    <dbReference type="NCBI Taxonomy" id="6661"/>
    <lineage>
        <taxon>Eukaryota</taxon>
        <taxon>Metazoa</taxon>
        <taxon>Ecdysozoa</taxon>
        <taxon>Arthropoda</taxon>
        <taxon>Crustacea</taxon>
        <taxon>Branchiopoda</taxon>
        <taxon>Anostraca</taxon>
        <taxon>Artemiidae</taxon>
        <taxon>Artemia</taxon>
    </lineage>
</organism>
<dbReference type="Pfam" id="PF02893">
    <property type="entry name" value="GRAM"/>
    <property type="match status" value="1"/>
</dbReference>
<feature type="transmembrane region" description="Helical" evidence="2">
    <location>
        <begin position="260"/>
        <end position="280"/>
    </location>
</feature>
<reference evidence="4" key="1">
    <citation type="submission" date="2023-07" db="EMBL/GenBank/DDBJ databases">
        <title>Chromosome-level genome assembly of Artemia franciscana.</title>
        <authorList>
            <person name="Jo E."/>
        </authorList>
    </citation>
    <scope>NUCLEOTIDE SEQUENCE</scope>
    <source>
        <tissue evidence="4">Whole body</tissue>
    </source>
</reference>
<feature type="domain" description="GRAM" evidence="3">
    <location>
        <begin position="341"/>
        <end position="417"/>
    </location>
</feature>
<evidence type="ECO:0000256" key="1">
    <source>
        <dbReference type="SAM" id="MobiDB-lite"/>
    </source>
</evidence>
<dbReference type="InterPro" id="IPR037847">
    <property type="entry name" value="GRAMDC4"/>
</dbReference>
<dbReference type="InterPro" id="IPR004182">
    <property type="entry name" value="GRAM"/>
</dbReference>
<protein>
    <recommendedName>
        <fullName evidence="3">GRAM domain-containing protein</fullName>
    </recommendedName>
</protein>
<evidence type="ECO:0000313" key="5">
    <source>
        <dbReference type="Proteomes" id="UP001187531"/>
    </source>
</evidence>
<dbReference type="Gene3D" id="2.30.29.30">
    <property type="entry name" value="Pleckstrin-homology domain (PH domain)/Phosphotyrosine-binding domain (PTB)"/>
    <property type="match status" value="1"/>
</dbReference>
<gene>
    <name evidence="4" type="ORF">QYM36_012011</name>
</gene>
<keyword evidence="2" id="KW-0812">Transmembrane</keyword>
<dbReference type="PANTHER" id="PTHR37402">
    <property type="entry name" value="GRAM DOMAIN-CONTAINING PROTEIN 4"/>
    <property type="match status" value="1"/>
</dbReference>
<evidence type="ECO:0000259" key="3">
    <source>
        <dbReference type="SMART" id="SM00568"/>
    </source>
</evidence>
<keyword evidence="2" id="KW-0472">Membrane</keyword>